<protein>
    <submittedName>
        <fullName evidence="2">Uma2 family endonuclease</fullName>
    </submittedName>
</protein>
<evidence type="ECO:0000313" key="3">
    <source>
        <dbReference type="Proteomes" id="UP000607397"/>
    </source>
</evidence>
<dbReference type="InterPro" id="IPR012296">
    <property type="entry name" value="Nuclease_put_TT1808"/>
</dbReference>
<name>A0A8K2A8I9_9CYAN</name>
<dbReference type="EMBL" id="WVIC01000039">
    <property type="protein sequence ID" value="NCJ08076.1"/>
    <property type="molecule type" value="Genomic_DNA"/>
</dbReference>
<dbReference type="RefSeq" id="WP_161826552.1">
    <property type="nucleotide sequence ID" value="NZ_WVIC01000039.1"/>
</dbReference>
<gene>
    <name evidence="2" type="ORF">GS597_16495</name>
</gene>
<organism evidence="2 3">
    <name type="scientific">Petrachloros mirabilis ULC683</name>
    <dbReference type="NCBI Taxonomy" id="2781853"/>
    <lineage>
        <taxon>Bacteria</taxon>
        <taxon>Bacillati</taxon>
        <taxon>Cyanobacteriota</taxon>
        <taxon>Cyanophyceae</taxon>
        <taxon>Synechococcales</taxon>
        <taxon>Petrachlorosaceae</taxon>
        <taxon>Petrachloros</taxon>
        <taxon>Petrachloros mirabilis</taxon>
    </lineage>
</organism>
<dbReference type="Pfam" id="PF05685">
    <property type="entry name" value="Uma2"/>
    <property type="match status" value="1"/>
</dbReference>
<dbReference type="GO" id="GO:0004519">
    <property type="term" value="F:endonuclease activity"/>
    <property type="evidence" value="ECO:0007669"/>
    <property type="project" value="UniProtKB-KW"/>
</dbReference>
<dbReference type="InterPro" id="IPR008538">
    <property type="entry name" value="Uma2"/>
</dbReference>
<comment type="caution">
    <text evidence="2">The sequence shown here is derived from an EMBL/GenBank/DDBJ whole genome shotgun (WGS) entry which is preliminary data.</text>
</comment>
<dbReference type="AlphaFoldDB" id="A0A8K2A8I9"/>
<keyword evidence="2" id="KW-0378">Hydrolase</keyword>
<evidence type="ECO:0000259" key="1">
    <source>
        <dbReference type="Pfam" id="PF05685"/>
    </source>
</evidence>
<dbReference type="InterPro" id="IPR011335">
    <property type="entry name" value="Restrct_endonuc-II-like"/>
</dbReference>
<dbReference type="PANTHER" id="PTHR34107">
    <property type="entry name" value="SLL0198 PROTEIN-RELATED"/>
    <property type="match status" value="1"/>
</dbReference>
<keyword evidence="2" id="KW-0540">Nuclease</keyword>
<dbReference type="SUPFAM" id="SSF52980">
    <property type="entry name" value="Restriction endonuclease-like"/>
    <property type="match status" value="1"/>
</dbReference>
<dbReference type="Gene3D" id="3.90.1570.10">
    <property type="entry name" value="tt1808, chain A"/>
    <property type="match status" value="1"/>
</dbReference>
<accession>A0A8K2A8I9</accession>
<dbReference type="PANTHER" id="PTHR34107:SF7">
    <property type="entry name" value="SLR2092 PROTEIN"/>
    <property type="match status" value="1"/>
</dbReference>
<evidence type="ECO:0000313" key="2">
    <source>
        <dbReference type="EMBL" id="NCJ08076.1"/>
    </source>
</evidence>
<sequence>MTAVTLNLDAVTKLSHDQFWHLALANRDARLELTAQGQLVVMPPTGWESGKQNFDISGQLWNWNRQAGLGVAFDSSTGFILPNGAIRSPDAAWVRKDRLEALNPDPEKFLPLAPDFVIELRSATDALKTIQDKMKEYQENGVWLGWLLNPKDREVGIYRLGQDVEVLRWQSLTVNEATLKGLEDSPLILSGEDVLPEFVLDLKEVFDV</sequence>
<feature type="domain" description="Putative restriction endonuclease" evidence="1">
    <location>
        <begin position="18"/>
        <end position="186"/>
    </location>
</feature>
<dbReference type="Proteomes" id="UP000607397">
    <property type="component" value="Unassembled WGS sequence"/>
</dbReference>
<keyword evidence="2" id="KW-0255">Endonuclease</keyword>
<proteinExistence type="predicted"/>
<keyword evidence="3" id="KW-1185">Reference proteome</keyword>
<dbReference type="CDD" id="cd06260">
    <property type="entry name" value="DUF820-like"/>
    <property type="match status" value="1"/>
</dbReference>
<reference evidence="2" key="1">
    <citation type="submission" date="2019-12" db="EMBL/GenBank/DDBJ databases">
        <title>High-Quality draft genome sequences of three cyanobacteria isolated from the limestone walls of the Old Cathedral of Coimbra.</title>
        <authorList>
            <person name="Tiago I."/>
            <person name="Soares F."/>
            <person name="Portugal A."/>
        </authorList>
    </citation>
    <scope>NUCLEOTIDE SEQUENCE [LARGE SCALE GENOMIC DNA]</scope>
    <source>
        <strain evidence="2">C</strain>
    </source>
</reference>